<accession>A0A9Q0UA01</accession>
<keyword evidence="2" id="KW-1185">Reference proteome</keyword>
<sequence length="66" mass="7730">MCISYVPRVDIRNTPYCINLSVKTTLNRLSGLDRQDLELEIDKFKHTHTHENMYPSFLHQLAELVA</sequence>
<name>A0A9Q0UA01_SALPP</name>
<dbReference type="AlphaFoldDB" id="A0A9Q0UA01"/>
<protein>
    <submittedName>
        <fullName evidence="1">Uncharacterized protein</fullName>
    </submittedName>
</protein>
<gene>
    <name evidence="1" type="ORF">OIU79_004381</name>
</gene>
<dbReference type="Proteomes" id="UP001151532">
    <property type="component" value="Chromosome 8"/>
</dbReference>
<reference evidence="1" key="1">
    <citation type="submission" date="2022-11" db="EMBL/GenBank/DDBJ databases">
        <authorList>
            <person name="Hyden B.L."/>
            <person name="Feng K."/>
            <person name="Yates T."/>
            <person name="Jawdy S."/>
            <person name="Smart L.B."/>
            <person name="Muchero W."/>
        </authorList>
    </citation>
    <scope>NUCLEOTIDE SEQUENCE</scope>
    <source>
        <tissue evidence="1">Shoot tip</tissue>
    </source>
</reference>
<comment type="caution">
    <text evidence="1">The sequence shown here is derived from an EMBL/GenBank/DDBJ whole genome shotgun (WGS) entry which is preliminary data.</text>
</comment>
<evidence type="ECO:0000313" key="2">
    <source>
        <dbReference type="Proteomes" id="UP001151532"/>
    </source>
</evidence>
<proteinExistence type="predicted"/>
<organism evidence="1 2">
    <name type="scientific">Salix purpurea</name>
    <name type="common">Purple osier willow</name>
    <dbReference type="NCBI Taxonomy" id="77065"/>
    <lineage>
        <taxon>Eukaryota</taxon>
        <taxon>Viridiplantae</taxon>
        <taxon>Streptophyta</taxon>
        <taxon>Embryophyta</taxon>
        <taxon>Tracheophyta</taxon>
        <taxon>Spermatophyta</taxon>
        <taxon>Magnoliopsida</taxon>
        <taxon>eudicotyledons</taxon>
        <taxon>Gunneridae</taxon>
        <taxon>Pentapetalae</taxon>
        <taxon>rosids</taxon>
        <taxon>fabids</taxon>
        <taxon>Malpighiales</taxon>
        <taxon>Salicaceae</taxon>
        <taxon>Saliceae</taxon>
        <taxon>Salix</taxon>
    </lineage>
</organism>
<reference evidence="1" key="2">
    <citation type="journal article" date="2023" name="Int. J. Mol. Sci.">
        <title>De Novo Assembly and Annotation of 11 Diverse Shrub Willow (Salix) Genomes Reveals Novel Gene Organization in Sex-Linked Regions.</title>
        <authorList>
            <person name="Hyden B."/>
            <person name="Feng K."/>
            <person name="Yates T.B."/>
            <person name="Jawdy S."/>
            <person name="Cereghino C."/>
            <person name="Smart L.B."/>
            <person name="Muchero W."/>
        </authorList>
    </citation>
    <scope>NUCLEOTIDE SEQUENCE</scope>
    <source>
        <tissue evidence="1">Shoot tip</tissue>
    </source>
</reference>
<evidence type="ECO:0000313" key="1">
    <source>
        <dbReference type="EMBL" id="KAJ6726204.1"/>
    </source>
</evidence>
<dbReference type="EMBL" id="JAPFFK010000013">
    <property type="protein sequence ID" value="KAJ6726204.1"/>
    <property type="molecule type" value="Genomic_DNA"/>
</dbReference>